<protein>
    <submittedName>
        <fullName evidence="8">Choline dehydrogenase-like flavoprotein</fullName>
    </submittedName>
</protein>
<dbReference type="Pfam" id="PF00732">
    <property type="entry name" value="GMC_oxred_N"/>
    <property type="match status" value="1"/>
</dbReference>
<evidence type="ECO:0000256" key="2">
    <source>
        <dbReference type="ARBA" id="ARBA00010790"/>
    </source>
</evidence>
<dbReference type="InterPro" id="IPR036188">
    <property type="entry name" value="FAD/NAD-bd_sf"/>
</dbReference>
<dbReference type="RefSeq" id="WP_183267060.1">
    <property type="nucleotide sequence ID" value="NZ_JACHFJ010000011.1"/>
</dbReference>
<dbReference type="GO" id="GO:0016614">
    <property type="term" value="F:oxidoreductase activity, acting on CH-OH group of donors"/>
    <property type="evidence" value="ECO:0007669"/>
    <property type="project" value="InterPro"/>
</dbReference>
<evidence type="ECO:0000256" key="3">
    <source>
        <dbReference type="ARBA" id="ARBA00022630"/>
    </source>
</evidence>
<keyword evidence="9" id="KW-1185">Reference proteome</keyword>
<feature type="domain" description="Glucose-methanol-choline oxidoreductase N-terminal" evidence="6">
    <location>
        <begin position="77"/>
        <end position="271"/>
    </location>
</feature>
<comment type="caution">
    <text evidence="8">The sequence shown here is derived from an EMBL/GenBank/DDBJ whole genome shotgun (WGS) entry which is preliminary data.</text>
</comment>
<evidence type="ECO:0000313" key="9">
    <source>
        <dbReference type="Proteomes" id="UP000553706"/>
    </source>
</evidence>
<gene>
    <name evidence="8" type="ORF">HNP71_002317</name>
</gene>
<dbReference type="InterPro" id="IPR000172">
    <property type="entry name" value="GMC_OxRdtase_N"/>
</dbReference>
<evidence type="ECO:0000259" key="6">
    <source>
        <dbReference type="Pfam" id="PF00732"/>
    </source>
</evidence>
<dbReference type="SUPFAM" id="SSF51905">
    <property type="entry name" value="FAD/NAD(P)-binding domain"/>
    <property type="match status" value="1"/>
</dbReference>
<reference evidence="8 9" key="1">
    <citation type="submission" date="2020-08" db="EMBL/GenBank/DDBJ databases">
        <title>Genomic Encyclopedia of Type Strains, Phase IV (KMG-IV): sequencing the most valuable type-strain genomes for metagenomic binning, comparative biology and taxonomic classification.</title>
        <authorList>
            <person name="Goeker M."/>
        </authorList>
    </citation>
    <scope>NUCLEOTIDE SEQUENCE [LARGE SCALE GENOMIC DNA]</scope>
    <source>
        <strain evidence="8 9">DSM 27026</strain>
    </source>
</reference>
<dbReference type="InterPro" id="IPR051473">
    <property type="entry name" value="P2Ox-like"/>
</dbReference>
<dbReference type="PANTHER" id="PTHR42784">
    <property type="entry name" value="PYRANOSE 2-OXIDASE"/>
    <property type="match status" value="1"/>
</dbReference>
<proteinExistence type="inferred from homology"/>
<organism evidence="8 9">
    <name type="scientific">Acidocella aromatica</name>
    <dbReference type="NCBI Taxonomy" id="1303579"/>
    <lineage>
        <taxon>Bacteria</taxon>
        <taxon>Pseudomonadati</taxon>
        <taxon>Pseudomonadota</taxon>
        <taxon>Alphaproteobacteria</taxon>
        <taxon>Acetobacterales</taxon>
        <taxon>Acidocellaceae</taxon>
        <taxon>Acidocella</taxon>
    </lineage>
</organism>
<evidence type="ECO:0000256" key="5">
    <source>
        <dbReference type="ARBA" id="ARBA00023002"/>
    </source>
</evidence>
<evidence type="ECO:0000256" key="4">
    <source>
        <dbReference type="ARBA" id="ARBA00022827"/>
    </source>
</evidence>
<sequence length="532" mass="59862">MNHANVGMLPDLPNTNFDVCIVGAGFAGIVIASELSGNGLRILLVESGGFVRRDFANELDAVESVGWPRVDDQWLVRNRIVGGSSHTWSGRCVPFDDIDYELRPWVPHSGWPLTPTEMLPYLDRAAPYLGIDRSSGYNGEQFWRIASRKRPVPIFDEAMLRSYYWTFSRDPIQRGDHIRLIRHLPHWIGNDVMLLTNATVCRIIADEDGMFAKHLEVAAPDGVRHRIGAKIIILAAGGIENPRLLLCSSNYRAGSMGNAHDQVGRYLMDHLRGPIASFPLVGTQALRRQFGHYRIKGGQIFVHGLQLPETVQYNEALLNTTAWLEGRTAVDDPYNALKRWARFRPDLPADMISVLYNFGLLARGVHDYFIDRNGLPRKIEKLLLMGMCEQLPDAESRITLSDKRDQFGLPRARIDWRVHEPERQSLRRIALATVQEFSRLGLPAPVPEDWVTNDLPLPYDFRDVAHPTGTTRMGNSELTSVVDKNCRVHGMHNLYIAGSSVFPTSSHANPTQMIVALSIRLADTVKQVAQRT</sequence>
<dbReference type="GO" id="GO:0050660">
    <property type="term" value="F:flavin adenine dinucleotide binding"/>
    <property type="evidence" value="ECO:0007669"/>
    <property type="project" value="InterPro"/>
</dbReference>
<keyword evidence="3" id="KW-0285">Flavoprotein</keyword>
<comment type="cofactor">
    <cofactor evidence="1">
        <name>FAD</name>
        <dbReference type="ChEBI" id="CHEBI:57692"/>
    </cofactor>
</comment>
<comment type="similarity">
    <text evidence="2">Belongs to the GMC oxidoreductase family.</text>
</comment>
<accession>A0A840VRS9</accession>
<keyword evidence="5" id="KW-0560">Oxidoreductase</keyword>
<dbReference type="SUPFAM" id="SSF54373">
    <property type="entry name" value="FAD-linked reductases, C-terminal domain"/>
    <property type="match status" value="1"/>
</dbReference>
<evidence type="ECO:0000259" key="7">
    <source>
        <dbReference type="Pfam" id="PF05199"/>
    </source>
</evidence>
<dbReference type="Gene3D" id="3.50.50.60">
    <property type="entry name" value="FAD/NAD(P)-binding domain"/>
    <property type="match status" value="2"/>
</dbReference>
<dbReference type="Proteomes" id="UP000553706">
    <property type="component" value="Unassembled WGS sequence"/>
</dbReference>
<evidence type="ECO:0000256" key="1">
    <source>
        <dbReference type="ARBA" id="ARBA00001974"/>
    </source>
</evidence>
<evidence type="ECO:0000313" key="8">
    <source>
        <dbReference type="EMBL" id="MBB5374050.1"/>
    </source>
</evidence>
<dbReference type="EMBL" id="JACHFJ010000011">
    <property type="protein sequence ID" value="MBB5374050.1"/>
    <property type="molecule type" value="Genomic_DNA"/>
</dbReference>
<dbReference type="Pfam" id="PF05199">
    <property type="entry name" value="GMC_oxred_C"/>
    <property type="match status" value="1"/>
</dbReference>
<dbReference type="AlphaFoldDB" id="A0A840VRS9"/>
<keyword evidence="4" id="KW-0274">FAD</keyword>
<name>A0A840VRS9_9PROT</name>
<dbReference type="PANTHER" id="PTHR42784:SF1">
    <property type="entry name" value="PYRANOSE 2-OXIDASE"/>
    <property type="match status" value="1"/>
</dbReference>
<dbReference type="InterPro" id="IPR007867">
    <property type="entry name" value="GMC_OxRtase_C"/>
</dbReference>
<feature type="domain" description="Glucose-methanol-choline oxidoreductase C-terminal" evidence="7">
    <location>
        <begin position="392"/>
        <end position="517"/>
    </location>
</feature>